<evidence type="ECO:0000313" key="1">
    <source>
        <dbReference type="EMBL" id="GMH31736.1"/>
    </source>
</evidence>
<gene>
    <name evidence="1" type="ORF">Nepgr_033580</name>
</gene>
<dbReference type="Proteomes" id="UP001279734">
    <property type="component" value="Unassembled WGS sequence"/>
</dbReference>
<proteinExistence type="predicted"/>
<comment type="caution">
    <text evidence="1">The sequence shown here is derived from an EMBL/GenBank/DDBJ whole genome shotgun (WGS) entry which is preliminary data.</text>
</comment>
<protein>
    <submittedName>
        <fullName evidence="1">Uncharacterized protein</fullName>
    </submittedName>
</protein>
<name>A0AAD3TM65_NEPGR</name>
<dbReference type="AlphaFoldDB" id="A0AAD3TM65"/>
<evidence type="ECO:0000313" key="2">
    <source>
        <dbReference type="Proteomes" id="UP001279734"/>
    </source>
</evidence>
<keyword evidence="2" id="KW-1185">Reference proteome</keyword>
<dbReference type="EMBL" id="BSYO01000040">
    <property type="protein sequence ID" value="GMH31736.1"/>
    <property type="molecule type" value="Genomic_DNA"/>
</dbReference>
<sequence length="142" mass="15304">MGSKAMATMGSNLPERDFSSLQTTRKVSFKVNPEVRDSRVYAGISVSPATPVFQSDYCKGLVGVRHSVNHEMSVSSLYSSDSSIPKLYSEQNYMKTTEGVLASSHMCCEGLNSDVIGCHRDSAGFVPVELVQDGNLDAKDSG</sequence>
<reference evidence="1" key="1">
    <citation type="submission" date="2023-05" db="EMBL/GenBank/DDBJ databases">
        <title>Nepenthes gracilis genome sequencing.</title>
        <authorList>
            <person name="Fukushima K."/>
        </authorList>
    </citation>
    <scope>NUCLEOTIDE SEQUENCE</scope>
    <source>
        <strain evidence="1">SING2019-196</strain>
    </source>
</reference>
<accession>A0AAD3TM65</accession>
<organism evidence="1 2">
    <name type="scientific">Nepenthes gracilis</name>
    <name type="common">Slender pitcher plant</name>
    <dbReference type="NCBI Taxonomy" id="150966"/>
    <lineage>
        <taxon>Eukaryota</taxon>
        <taxon>Viridiplantae</taxon>
        <taxon>Streptophyta</taxon>
        <taxon>Embryophyta</taxon>
        <taxon>Tracheophyta</taxon>
        <taxon>Spermatophyta</taxon>
        <taxon>Magnoliopsida</taxon>
        <taxon>eudicotyledons</taxon>
        <taxon>Gunneridae</taxon>
        <taxon>Pentapetalae</taxon>
        <taxon>Caryophyllales</taxon>
        <taxon>Nepenthaceae</taxon>
        <taxon>Nepenthes</taxon>
    </lineage>
</organism>